<organism evidence="5 6">
    <name type="scientific">Flavisolibacter ginsengisoli DSM 18119</name>
    <dbReference type="NCBI Taxonomy" id="1121884"/>
    <lineage>
        <taxon>Bacteria</taxon>
        <taxon>Pseudomonadati</taxon>
        <taxon>Bacteroidota</taxon>
        <taxon>Chitinophagia</taxon>
        <taxon>Chitinophagales</taxon>
        <taxon>Chitinophagaceae</taxon>
        <taxon>Flavisolibacter</taxon>
    </lineage>
</organism>
<dbReference type="SMART" id="SM00797">
    <property type="entry name" value="AHS2"/>
    <property type="match status" value="1"/>
</dbReference>
<keyword evidence="6" id="KW-1185">Reference proteome</keyword>
<dbReference type="GO" id="GO:0005524">
    <property type="term" value="F:ATP binding"/>
    <property type="evidence" value="ECO:0007669"/>
    <property type="project" value="UniProtKB-KW"/>
</dbReference>
<dbReference type="OrthoDB" id="9782422at2"/>
<evidence type="ECO:0000256" key="1">
    <source>
        <dbReference type="ARBA" id="ARBA00022741"/>
    </source>
</evidence>
<feature type="domain" description="Carboxyltransferase" evidence="4">
    <location>
        <begin position="24"/>
        <end position="310"/>
    </location>
</feature>
<reference evidence="5 6" key="1">
    <citation type="submission" date="2016-11" db="EMBL/GenBank/DDBJ databases">
        <authorList>
            <person name="Jaros S."/>
            <person name="Januszkiewicz K."/>
            <person name="Wedrychowicz H."/>
        </authorList>
    </citation>
    <scope>NUCLEOTIDE SEQUENCE [LARGE SCALE GENOMIC DNA]</scope>
    <source>
        <strain evidence="5 6">DSM 18119</strain>
    </source>
</reference>
<accession>A0A1M4XXT3</accession>
<dbReference type="Proteomes" id="UP000184048">
    <property type="component" value="Unassembled WGS sequence"/>
</dbReference>
<evidence type="ECO:0000313" key="6">
    <source>
        <dbReference type="Proteomes" id="UP000184048"/>
    </source>
</evidence>
<dbReference type="Gene3D" id="2.40.100.10">
    <property type="entry name" value="Cyclophilin-like"/>
    <property type="match status" value="1"/>
</dbReference>
<sequence>MSLRIIKPGVFDTIQDGGRWGYQHQGININGPMDRFSAQLGNALLGKELRAPVIEMHFPSAQIEFTSPTIICLTGADMAPTIDGNEIPMHHPIMVGPNALLKCNRMMSGARCYLAVWHDMELKQWLNSYSTNLRAAVGGIEGRKLAKDDIIPLIKKEESLAAFLKAKDCIVMPWKSQEIVSNRNNIQFIYGSEWQWMPAEARESFLTSWFQVTNEADRMGYKLAGPKLEGSNGAELVSAPVCFGTVQWLPDGQLIILMADHQTSGGYPRVAQVISAHLPILAQKKPNDVIQFELTDLTIAESKKIKQQKYLQQLQLASKFRIEEYIS</sequence>
<dbReference type="RefSeq" id="WP_072834739.1">
    <property type="nucleotide sequence ID" value="NZ_FQUU01000005.1"/>
</dbReference>
<gene>
    <name evidence="5" type="ORF">SAMN02745131_01520</name>
</gene>
<evidence type="ECO:0000313" key="5">
    <source>
        <dbReference type="EMBL" id="SHE98156.1"/>
    </source>
</evidence>
<dbReference type="PANTHER" id="PTHR43309:SF5">
    <property type="entry name" value="5-OXOPROLINASE SUBUNIT C"/>
    <property type="match status" value="1"/>
</dbReference>
<keyword evidence="2" id="KW-0378">Hydrolase</keyword>
<keyword evidence="3" id="KW-0067">ATP-binding</keyword>
<dbReference type="InterPro" id="IPR052708">
    <property type="entry name" value="PxpC"/>
</dbReference>
<evidence type="ECO:0000256" key="2">
    <source>
        <dbReference type="ARBA" id="ARBA00022801"/>
    </source>
</evidence>
<dbReference type="GO" id="GO:0016787">
    <property type="term" value="F:hydrolase activity"/>
    <property type="evidence" value="ECO:0007669"/>
    <property type="project" value="UniProtKB-KW"/>
</dbReference>
<dbReference type="STRING" id="1121884.SAMN02745131_01520"/>
<dbReference type="InterPro" id="IPR003778">
    <property type="entry name" value="CT_A_B"/>
</dbReference>
<name>A0A1M4XXT3_9BACT</name>
<dbReference type="PANTHER" id="PTHR43309">
    <property type="entry name" value="5-OXOPROLINASE SUBUNIT C"/>
    <property type="match status" value="1"/>
</dbReference>
<keyword evidence="1" id="KW-0547">Nucleotide-binding</keyword>
<protein>
    <submittedName>
        <fullName evidence="5">Antagonist of KipI</fullName>
    </submittedName>
</protein>
<dbReference type="EMBL" id="FQUU01000005">
    <property type="protein sequence ID" value="SHE98156.1"/>
    <property type="molecule type" value="Genomic_DNA"/>
</dbReference>
<dbReference type="SUPFAM" id="SSF50891">
    <property type="entry name" value="Cyclophilin-like"/>
    <property type="match status" value="1"/>
</dbReference>
<dbReference type="InterPro" id="IPR029000">
    <property type="entry name" value="Cyclophilin-like_dom_sf"/>
</dbReference>
<dbReference type="NCBIfam" id="TIGR00724">
    <property type="entry name" value="urea_amlyse_rel"/>
    <property type="match status" value="1"/>
</dbReference>
<evidence type="ECO:0000259" key="4">
    <source>
        <dbReference type="SMART" id="SM00797"/>
    </source>
</evidence>
<dbReference type="Pfam" id="PF02626">
    <property type="entry name" value="CT_A_B"/>
    <property type="match status" value="1"/>
</dbReference>
<dbReference type="AlphaFoldDB" id="A0A1M4XXT3"/>
<proteinExistence type="predicted"/>
<evidence type="ECO:0000256" key="3">
    <source>
        <dbReference type="ARBA" id="ARBA00022840"/>
    </source>
</evidence>